<dbReference type="RefSeq" id="XP_020126306.1">
    <property type="nucleotide sequence ID" value="XM_020278348.1"/>
</dbReference>
<reference evidence="1 2" key="1">
    <citation type="submission" date="2016-10" db="EMBL/GenBank/DDBJ databases">
        <title>Proteomics and genomics reveal pathogen-plant mechanisms compatible with a hemibiotrophic lifestyle of Diplodia corticola.</title>
        <authorList>
            <person name="Fernandes I."/>
            <person name="De Jonge R."/>
            <person name="Van De Peer Y."/>
            <person name="Devreese B."/>
            <person name="Alves A."/>
            <person name="Esteves A.C."/>
        </authorList>
    </citation>
    <scope>NUCLEOTIDE SEQUENCE [LARGE SCALE GENOMIC DNA]</scope>
    <source>
        <strain evidence="1 2">CBS 112549</strain>
    </source>
</reference>
<comment type="caution">
    <text evidence="1">The sequence shown here is derived from an EMBL/GenBank/DDBJ whole genome shotgun (WGS) entry which is preliminary data.</text>
</comment>
<dbReference type="Proteomes" id="UP000183809">
    <property type="component" value="Unassembled WGS sequence"/>
</dbReference>
<accession>A0A1J9QMD0</accession>
<dbReference type="EMBL" id="MNUE01000067">
    <property type="protein sequence ID" value="OJD30046.1"/>
    <property type="molecule type" value="Genomic_DNA"/>
</dbReference>
<name>A0A1J9QMD0_9PEZI</name>
<protein>
    <submittedName>
        <fullName evidence="1">Uncharacterized protein</fullName>
    </submittedName>
</protein>
<keyword evidence="2" id="KW-1185">Reference proteome</keyword>
<sequence>MPKRTQEPQFPQLDTPQKVRIRSAVEYGEHLARTGREHSKAEAFRFCGTSASTGYRALADEHPRTHHSIEEHRGKAAKLSQKDIWHVKAMLQEHD</sequence>
<dbReference type="GeneID" id="31018609"/>
<evidence type="ECO:0000313" key="2">
    <source>
        <dbReference type="Proteomes" id="UP000183809"/>
    </source>
</evidence>
<evidence type="ECO:0000313" key="1">
    <source>
        <dbReference type="EMBL" id="OJD30046.1"/>
    </source>
</evidence>
<organism evidence="1 2">
    <name type="scientific">Diplodia corticola</name>
    <dbReference type="NCBI Taxonomy" id="236234"/>
    <lineage>
        <taxon>Eukaryota</taxon>
        <taxon>Fungi</taxon>
        <taxon>Dikarya</taxon>
        <taxon>Ascomycota</taxon>
        <taxon>Pezizomycotina</taxon>
        <taxon>Dothideomycetes</taxon>
        <taxon>Dothideomycetes incertae sedis</taxon>
        <taxon>Botryosphaeriales</taxon>
        <taxon>Botryosphaeriaceae</taxon>
        <taxon>Diplodia</taxon>
    </lineage>
</organism>
<proteinExistence type="predicted"/>
<gene>
    <name evidence="1" type="ORF">BKCO1_6700034</name>
</gene>
<dbReference type="AlphaFoldDB" id="A0A1J9QMD0"/>